<feature type="region of interest" description="Disordered" evidence="1">
    <location>
        <begin position="1"/>
        <end position="33"/>
    </location>
</feature>
<organism evidence="2 3">
    <name type="scientific">Mycolicibacterium moriokaense</name>
    <dbReference type="NCBI Taxonomy" id="39691"/>
    <lineage>
        <taxon>Bacteria</taxon>
        <taxon>Bacillati</taxon>
        <taxon>Actinomycetota</taxon>
        <taxon>Actinomycetes</taxon>
        <taxon>Mycobacteriales</taxon>
        <taxon>Mycobacteriaceae</taxon>
        <taxon>Mycolicibacterium</taxon>
    </lineage>
</organism>
<keyword evidence="3" id="KW-1185">Reference proteome</keyword>
<dbReference type="Proteomes" id="UP000466681">
    <property type="component" value="Chromosome"/>
</dbReference>
<name>A0AAD1HD66_9MYCO</name>
<dbReference type="AlphaFoldDB" id="A0AAD1HD66"/>
<protein>
    <submittedName>
        <fullName evidence="2">Uncharacterized protein</fullName>
    </submittedName>
</protein>
<sequence length="63" mass="7030">MFERNDMVGVGQTPPSSHRRLVRNTPEQPATKGDIANVVQQLTAIRKVLEDIRAAIEFGNSLR</sequence>
<evidence type="ECO:0000256" key="1">
    <source>
        <dbReference type="SAM" id="MobiDB-lite"/>
    </source>
</evidence>
<reference evidence="2 3" key="1">
    <citation type="journal article" date="2019" name="Emerg. Microbes Infect.">
        <title>Comprehensive subspecies identification of 175 nontuberculous mycobacteria species based on 7547 genomic profiles.</title>
        <authorList>
            <person name="Matsumoto Y."/>
            <person name="Kinjo T."/>
            <person name="Motooka D."/>
            <person name="Nabeya D."/>
            <person name="Jung N."/>
            <person name="Uechi K."/>
            <person name="Horii T."/>
            <person name="Iida T."/>
            <person name="Fujita J."/>
            <person name="Nakamura S."/>
        </authorList>
    </citation>
    <scope>NUCLEOTIDE SEQUENCE [LARGE SCALE GENOMIC DNA]</scope>
    <source>
        <strain evidence="2 3">JCM 6375</strain>
    </source>
</reference>
<evidence type="ECO:0000313" key="3">
    <source>
        <dbReference type="Proteomes" id="UP000466681"/>
    </source>
</evidence>
<evidence type="ECO:0000313" key="2">
    <source>
        <dbReference type="EMBL" id="BBX01853.1"/>
    </source>
</evidence>
<dbReference type="EMBL" id="AP022560">
    <property type="protein sequence ID" value="BBX01853.1"/>
    <property type="molecule type" value="Genomic_DNA"/>
</dbReference>
<dbReference type="KEGG" id="mmor:MMOR_27890"/>
<gene>
    <name evidence="2" type="ORF">MMOR_27890</name>
</gene>
<proteinExistence type="predicted"/>
<accession>A0AAD1HD66</accession>